<dbReference type="InterPro" id="IPR019546">
    <property type="entry name" value="TAT_signal_bac_arc"/>
</dbReference>
<dbReference type="GO" id="GO:0046872">
    <property type="term" value="F:metal ion binding"/>
    <property type="evidence" value="ECO:0007669"/>
    <property type="project" value="UniProtKB-KW"/>
</dbReference>
<gene>
    <name evidence="4" type="ORF">Mal52_08690</name>
</gene>
<feature type="domain" description="Sulfatase N-terminal" evidence="3">
    <location>
        <begin position="38"/>
        <end position="401"/>
    </location>
</feature>
<proteinExistence type="predicted"/>
<dbReference type="RefSeq" id="WP_197534650.1">
    <property type="nucleotide sequence ID" value="NZ_CP036276.1"/>
</dbReference>
<evidence type="ECO:0000313" key="4">
    <source>
        <dbReference type="EMBL" id="QDU42408.1"/>
    </source>
</evidence>
<keyword evidence="1" id="KW-0479">Metal-binding</keyword>
<dbReference type="Pfam" id="PF00884">
    <property type="entry name" value="Sulfatase"/>
    <property type="match status" value="1"/>
</dbReference>
<evidence type="ECO:0000259" key="3">
    <source>
        <dbReference type="Pfam" id="PF00884"/>
    </source>
</evidence>
<dbReference type="KEGG" id="sdyn:Mal52_08690"/>
<evidence type="ECO:0000313" key="5">
    <source>
        <dbReference type="Proteomes" id="UP000319383"/>
    </source>
</evidence>
<dbReference type="SUPFAM" id="SSF53649">
    <property type="entry name" value="Alkaline phosphatase-like"/>
    <property type="match status" value="1"/>
</dbReference>
<name>A0A517ZIU7_9PLAN</name>
<keyword evidence="5" id="KW-1185">Reference proteome</keyword>
<dbReference type="InterPro" id="IPR006311">
    <property type="entry name" value="TAT_signal"/>
</dbReference>
<dbReference type="EC" id="3.1.6.1" evidence="4"/>
<evidence type="ECO:0000256" key="1">
    <source>
        <dbReference type="ARBA" id="ARBA00022723"/>
    </source>
</evidence>
<accession>A0A517ZIU7</accession>
<dbReference type="GO" id="GO:0004065">
    <property type="term" value="F:arylsulfatase activity"/>
    <property type="evidence" value="ECO:0007669"/>
    <property type="project" value="UniProtKB-EC"/>
</dbReference>
<organism evidence="4 5">
    <name type="scientific">Symmachiella dynata</name>
    <dbReference type="NCBI Taxonomy" id="2527995"/>
    <lineage>
        <taxon>Bacteria</taxon>
        <taxon>Pseudomonadati</taxon>
        <taxon>Planctomycetota</taxon>
        <taxon>Planctomycetia</taxon>
        <taxon>Planctomycetales</taxon>
        <taxon>Planctomycetaceae</taxon>
        <taxon>Symmachiella</taxon>
    </lineage>
</organism>
<dbReference type="EMBL" id="CP036276">
    <property type="protein sequence ID" value="QDU42408.1"/>
    <property type="molecule type" value="Genomic_DNA"/>
</dbReference>
<dbReference type="NCBIfam" id="TIGR01409">
    <property type="entry name" value="TAT_signal_seq"/>
    <property type="match status" value="1"/>
</dbReference>
<sequence length="532" mass="60384">MPNPVSRRSFLQQSAVTTGALAAVGELSAADQKPSRRPNVLFIMTDQQRYDCVAANGNGIIKTPHLDALAAQSANFSRAFVQAPVCVPARASFFTGRYAHAHRNRVNYTPIDRRTVLLPARLREAGFQTALIGKLHLFYYHPPSSENAQKTGFDIVELHDGTHRTDRWSDYARWRNKHDPRRDVYYRELAKDVPDLAANLKPGTNPYRSAIDEQYTDTTWTGDRTRAALRQMAKVEQPFFLYSSFWKPHSPFEVPVPFDSLYNDVDFELPRPESLETIEQLPLPLQKLILRGNKPPYDMDRATLNWIYRSYYASITHIDREVGRILQTLKETGQAENTIVVFASDHGDQLLEHGLMGKNVFFEASVRVPLMLRLPGRIQPGQYDELVETIDVLPTLMELCGLPIPEDCHGRSLSPLIADTTGDYAPRDAVHSENIIPEVITGGSMDFEFVPGQGIKGIRHPDAKMVRTDRWKYNYYPEGFAELYDLKNDPHEQHNLANDPARAATVAELKGRILDWLITATETDQIAKKWMV</sequence>
<dbReference type="PROSITE" id="PS51318">
    <property type="entry name" value="TAT"/>
    <property type="match status" value="1"/>
</dbReference>
<dbReference type="PANTHER" id="PTHR45953:SF1">
    <property type="entry name" value="IDURONATE 2-SULFATASE"/>
    <property type="match status" value="1"/>
</dbReference>
<protein>
    <submittedName>
        <fullName evidence="4">Arylsulfatase</fullName>
        <ecNumber evidence="4">3.1.6.1</ecNumber>
    </submittedName>
</protein>
<dbReference type="GO" id="GO:0005737">
    <property type="term" value="C:cytoplasm"/>
    <property type="evidence" value="ECO:0007669"/>
    <property type="project" value="TreeGrafter"/>
</dbReference>
<dbReference type="PANTHER" id="PTHR45953">
    <property type="entry name" value="IDURONATE 2-SULFATASE"/>
    <property type="match status" value="1"/>
</dbReference>
<dbReference type="Gene3D" id="3.40.720.10">
    <property type="entry name" value="Alkaline Phosphatase, subunit A"/>
    <property type="match status" value="1"/>
</dbReference>
<dbReference type="InterPro" id="IPR000917">
    <property type="entry name" value="Sulfatase_N"/>
</dbReference>
<keyword evidence="2 4" id="KW-0378">Hydrolase</keyword>
<dbReference type="InterPro" id="IPR017850">
    <property type="entry name" value="Alkaline_phosphatase_core_sf"/>
</dbReference>
<dbReference type="Proteomes" id="UP000319383">
    <property type="component" value="Chromosome"/>
</dbReference>
<evidence type="ECO:0000256" key="2">
    <source>
        <dbReference type="ARBA" id="ARBA00022801"/>
    </source>
</evidence>
<dbReference type="AlphaFoldDB" id="A0A517ZIU7"/>
<reference evidence="4 5" key="1">
    <citation type="submission" date="2019-02" db="EMBL/GenBank/DDBJ databases">
        <title>Deep-cultivation of Planctomycetes and their phenomic and genomic characterization uncovers novel biology.</title>
        <authorList>
            <person name="Wiegand S."/>
            <person name="Jogler M."/>
            <person name="Boedeker C."/>
            <person name="Pinto D."/>
            <person name="Vollmers J."/>
            <person name="Rivas-Marin E."/>
            <person name="Kohn T."/>
            <person name="Peeters S.H."/>
            <person name="Heuer A."/>
            <person name="Rast P."/>
            <person name="Oberbeckmann S."/>
            <person name="Bunk B."/>
            <person name="Jeske O."/>
            <person name="Meyerdierks A."/>
            <person name="Storesund J.E."/>
            <person name="Kallscheuer N."/>
            <person name="Luecker S."/>
            <person name="Lage O.M."/>
            <person name="Pohl T."/>
            <person name="Merkel B.J."/>
            <person name="Hornburger P."/>
            <person name="Mueller R.-W."/>
            <person name="Bruemmer F."/>
            <person name="Labrenz M."/>
            <person name="Spormann A.M."/>
            <person name="Op den Camp H."/>
            <person name="Overmann J."/>
            <person name="Amann R."/>
            <person name="Jetten M.S.M."/>
            <person name="Mascher T."/>
            <person name="Medema M.H."/>
            <person name="Devos D.P."/>
            <person name="Kaster A.-K."/>
            <person name="Ovreas L."/>
            <person name="Rohde M."/>
            <person name="Galperin M.Y."/>
            <person name="Jogler C."/>
        </authorList>
    </citation>
    <scope>NUCLEOTIDE SEQUENCE [LARGE SCALE GENOMIC DNA]</scope>
    <source>
        <strain evidence="4 5">Mal52</strain>
    </source>
</reference>